<dbReference type="Gene3D" id="1.10.150.240">
    <property type="entry name" value="Putative phosphatase, domain 2"/>
    <property type="match status" value="1"/>
</dbReference>
<comment type="cofactor">
    <cofactor evidence="1">
        <name>Mg(2+)</name>
        <dbReference type="ChEBI" id="CHEBI:18420"/>
    </cofactor>
</comment>
<evidence type="ECO:0000313" key="6">
    <source>
        <dbReference type="EMBL" id="CAL1133883.1"/>
    </source>
</evidence>
<gene>
    <name evidence="5" type="ORF">C1SCF055_LOCUS8375</name>
</gene>
<dbReference type="EMBL" id="CAMXCT010000560">
    <property type="protein sequence ID" value="CAI3980508.1"/>
    <property type="molecule type" value="Genomic_DNA"/>
</dbReference>
<dbReference type="EMBL" id="CAMXCT020000560">
    <property type="protein sequence ID" value="CAL1133883.1"/>
    <property type="molecule type" value="Genomic_DNA"/>
</dbReference>
<dbReference type="InterPro" id="IPR023198">
    <property type="entry name" value="PGP-like_dom2"/>
</dbReference>
<dbReference type="OrthoDB" id="10267058at2759"/>
<dbReference type="InterPro" id="IPR003697">
    <property type="entry name" value="Maf-like"/>
</dbReference>
<dbReference type="NCBIfam" id="TIGR01509">
    <property type="entry name" value="HAD-SF-IA-v3"/>
    <property type="match status" value="1"/>
</dbReference>
<keyword evidence="4" id="KW-0460">Magnesium</keyword>
<evidence type="ECO:0000256" key="2">
    <source>
        <dbReference type="ARBA" id="ARBA00022723"/>
    </source>
</evidence>
<evidence type="ECO:0000256" key="1">
    <source>
        <dbReference type="ARBA" id="ARBA00001946"/>
    </source>
</evidence>
<dbReference type="GO" id="GO:0016791">
    <property type="term" value="F:phosphatase activity"/>
    <property type="evidence" value="ECO:0007669"/>
    <property type="project" value="TreeGrafter"/>
</dbReference>
<dbReference type="AlphaFoldDB" id="A0A9P1FLH9"/>
<reference evidence="6" key="2">
    <citation type="submission" date="2024-04" db="EMBL/GenBank/DDBJ databases">
        <authorList>
            <person name="Chen Y."/>
            <person name="Shah S."/>
            <person name="Dougan E. K."/>
            <person name="Thang M."/>
            <person name="Chan C."/>
        </authorList>
    </citation>
    <scope>NUCLEOTIDE SEQUENCE [LARGE SCALE GENOMIC DNA]</scope>
</reference>
<dbReference type="SFLD" id="SFLDS00003">
    <property type="entry name" value="Haloacid_Dehalogenase"/>
    <property type="match status" value="1"/>
</dbReference>
<keyword evidence="7" id="KW-1185">Reference proteome</keyword>
<dbReference type="SUPFAM" id="SSF52972">
    <property type="entry name" value="ITPase-like"/>
    <property type="match status" value="1"/>
</dbReference>
<proteinExistence type="inferred from homology"/>
<dbReference type="InterPro" id="IPR006439">
    <property type="entry name" value="HAD-SF_hydro_IA"/>
</dbReference>
<dbReference type="Pfam" id="PF00702">
    <property type="entry name" value="Hydrolase"/>
    <property type="match status" value="1"/>
</dbReference>
<sequence>KRPGPSLPVVLGSSSKWRRSVFKQEFPEFEGDCMSPDIDEKAIRAERPEDMCLAIARAKADALVPKVAKDALLVCMDQVTVCDGGVREKPESEKEARDFLESYRQGKPATFMNGMVVHNTATGRRVSSINSSKVQWKEFPDEVIDSLVKQGEIFTCSGGVTVEDENLQKYRQSLEGTLDSVQGLPVKSLSMLLSRAEAPAVTHVVFDMDGLLLDTESAYSVAQQAILDKWNRKFTWDLKGKMMGKKALEACQLCIDELGLHNEISAEAFLEERERRLDVLFAKAALMPGVERLIRHLHRYGIPMAVATSSHRRHFDLKTSLHKELFGLMTHIVTGDQVTKSKPNPEIFTHAAGLFASPPATEQVLVFEDAPSGVEAGLAAGMQVCHVPDENLSRSSCGFAHCELRSLEDFRPEEWGLPPF</sequence>
<dbReference type="InterPro" id="IPR029001">
    <property type="entry name" value="ITPase-like_fam"/>
</dbReference>
<evidence type="ECO:0000256" key="3">
    <source>
        <dbReference type="ARBA" id="ARBA00022801"/>
    </source>
</evidence>
<dbReference type="GO" id="GO:0046872">
    <property type="term" value="F:metal ion binding"/>
    <property type="evidence" value="ECO:0007669"/>
    <property type="project" value="UniProtKB-KW"/>
</dbReference>
<dbReference type="FunFam" id="1.10.150.240:FF:000001">
    <property type="entry name" value="Haloacid dehalogenase-like hydrolase domain"/>
    <property type="match status" value="1"/>
</dbReference>
<protein>
    <submittedName>
        <fullName evidence="5">Uncharacterized protein</fullName>
    </submittedName>
</protein>
<dbReference type="Gene3D" id="3.90.950.10">
    <property type="match status" value="1"/>
</dbReference>
<comment type="caution">
    <text evidence="5">The sequence shown here is derived from an EMBL/GenBank/DDBJ whole genome shotgun (WGS) entry which is preliminary data.</text>
</comment>
<dbReference type="GO" id="GO:0047429">
    <property type="term" value="F:nucleoside triphosphate diphosphatase activity"/>
    <property type="evidence" value="ECO:0007669"/>
    <property type="project" value="InterPro"/>
</dbReference>
<dbReference type="InterPro" id="IPR023214">
    <property type="entry name" value="HAD_sf"/>
</dbReference>
<evidence type="ECO:0000256" key="4">
    <source>
        <dbReference type="ARBA" id="ARBA00022842"/>
    </source>
</evidence>
<accession>A0A9P1FLH9</accession>
<dbReference type="Proteomes" id="UP001152797">
    <property type="component" value="Unassembled WGS sequence"/>
</dbReference>
<dbReference type="FunFam" id="3.40.50.1000:FF:000055">
    <property type="entry name" value="Haloacid dehalogenase-like hydrolase family protein"/>
    <property type="match status" value="1"/>
</dbReference>
<dbReference type="SUPFAM" id="SSF56784">
    <property type="entry name" value="HAD-like"/>
    <property type="match status" value="1"/>
</dbReference>
<evidence type="ECO:0000313" key="5">
    <source>
        <dbReference type="EMBL" id="CAI3980508.1"/>
    </source>
</evidence>
<keyword evidence="2" id="KW-0479">Metal-binding</keyword>
<evidence type="ECO:0000313" key="7">
    <source>
        <dbReference type="Proteomes" id="UP001152797"/>
    </source>
</evidence>
<dbReference type="Pfam" id="PF02545">
    <property type="entry name" value="Maf"/>
    <property type="match status" value="1"/>
</dbReference>
<dbReference type="EMBL" id="CAMXCT030000560">
    <property type="protein sequence ID" value="CAL4767820.1"/>
    <property type="molecule type" value="Genomic_DNA"/>
</dbReference>
<keyword evidence="3" id="KW-0378">Hydrolase</keyword>
<reference evidence="5" key="1">
    <citation type="submission" date="2022-10" db="EMBL/GenBank/DDBJ databases">
        <authorList>
            <person name="Chen Y."/>
            <person name="Dougan E. K."/>
            <person name="Chan C."/>
            <person name="Rhodes N."/>
            <person name="Thang M."/>
        </authorList>
    </citation>
    <scope>NUCLEOTIDE SEQUENCE</scope>
</reference>
<dbReference type="SFLD" id="SFLDG01129">
    <property type="entry name" value="C1.5:_HAD__Beta-PGM__Phosphata"/>
    <property type="match status" value="1"/>
</dbReference>
<feature type="non-terminal residue" evidence="5">
    <location>
        <position position="1"/>
    </location>
</feature>
<dbReference type="Gene3D" id="3.40.50.1000">
    <property type="entry name" value="HAD superfamily/HAD-like"/>
    <property type="match status" value="1"/>
</dbReference>
<name>A0A9P1FLH9_9DINO</name>
<dbReference type="InterPro" id="IPR036412">
    <property type="entry name" value="HAD-like_sf"/>
</dbReference>
<dbReference type="PANTHER" id="PTHR18901">
    <property type="entry name" value="2-DEOXYGLUCOSE-6-PHOSPHATE PHOSPHATASE 2"/>
    <property type="match status" value="1"/>
</dbReference>
<dbReference type="HAMAP" id="MF_00528">
    <property type="entry name" value="Maf"/>
    <property type="match status" value="1"/>
</dbReference>
<organism evidence="5">
    <name type="scientific">Cladocopium goreaui</name>
    <dbReference type="NCBI Taxonomy" id="2562237"/>
    <lineage>
        <taxon>Eukaryota</taxon>
        <taxon>Sar</taxon>
        <taxon>Alveolata</taxon>
        <taxon>Dinophyceae</taxon>
        <taxon>Suessiales</taxon>
        <taxon>Symbiodiniaceae</taxon>
        <taxon>Cladocopium</taxon>
    </lineage>
</organism>
<dbReference type="PANTHER" id="PTHR18901:SF38">
    <property type="entry name" value="PSEUDOURIDINE-5'-PHOSPHATASE"/>
    <property type="match status" value="1"/>
</dbReference>